<name>A0ACC2AGX2_DIPCM</name>
<dbReference type="EMBL" id="CM055112">
    <property type="protein sequence ID" value="KAJ7516828.1"/>
    <property type="molecule type" value="Genomic_DNA"/>
</dbReference>
<reference evidence="2" key="1">
    <citation type="journal article" date="2024" name="Proc. Natl. Acad. Sci. U.S.A.">
        <title>Extraordinary preservation of gene collinearity over three hundred million years revealed in homosporous lycophytes.</title>
        <authorList>
            <person name="Li C."/>
            <person name="Wickell D."/>
            <person name="Kuo L.Y."/>
            <person name="Chen X."/>
            <person name="Nie B."/>
            <person name="Liao X."/>
            <person name="Peng D."/>
            <person name="Ji J."/>
            <person name="Jenkins J."/>
            <person name="Williams M."/>
            <person name="Shu S."/>
            <person name="Plott C."/>
            <person name="Barry K."/>
            <person name="Rajasekar S."/>
            <person name="Grimwood J."/>
            <person name="Han X."/>
            <person name="Sun S."/>
            <person name="Hou Z."/>
            <person name="He W."/>
            <person name="Dai G."/>
            <person name="Sun C."/>
            <person name="Schmutz J."/>
            <person name="Leebens-Mack J.H."/>
            <person name="Li F.W."/>
            <person name="Wang L."/>
        </authorList>
    </citation>
    <scope>NUCLEOTIDE SEQUENCE [LARGE SCALE GENOMIC DNA]</scope>
    <source>
        <strain evidence="2">cv. PW_Plant_1</strain>
    </source>
</reference>
<gene>
    <name evidence="1" type="ORF">O6H91_21G000400</name>
</gene>
<comment type="caution">
    <text evidence="1">The sequence shown here is derived from an EMBL/GenBank/DDBJ whole genome shotgun (WGS) entry which is preliminary data.</text>
</comment>
<keyword evidence="2" id="KW-1185">Reference proteome</keyword>
<evidence type="ECO:0000313" key="2">
    <source>
        <dbReference type="Proteomes" id="UP001162992"/>
    </source>
</evidence>
<proteinExistence type="predicted"/>
<organism evidence="1 2">
    <name type="scientific">Diphasiastrum complanatum</name>
    <name type="common">Issler's clubmoss</name>
    <name type="synonym">Lycopodium complanatum</name>
    <dbReference type="NCBI Taxonomy" id="34168"/>
    <lineage>
        <taxon>Eukaryota</taxon>
        <taxon>Viridiplantae</taxon>
        <taxon>Streptophyta</taxon>
        <taxon>Embryophyta</taxon>
        <taxon>Tracheophyta</taxon>
        <taxon>Lycopodiopsida</taxon>
        <taxon>Lycopodiales</taxon>
        <taxon>Lycopodiaceae</taxon>
        <taxon>Lycopodioideae</taxon>
        <taxon>Diphasiastrum</taxon>
    </lineage>
</organism>
<protein>
    <submittedName>
        <fullName evidence="1">Uncharacterized protein</fullName>
    </submittedName>
</protein>
<sequence>MILVMAEKSHPVFRDFLGTAQSAEVKQPEFSATDSVRISQNSGGVAACEEEVSTRACSMHSAPGPLSGAGAGPTTLANSSDPSSEIWRHLKAGVEAHQGSKGFSYKEFEHDNGKKRDPSASRDSLRGSLHFNAEVLESSRPSKISRSKQKEDHRRGHGDPSSLSGDLHLSMQPPRPSPSGQPWIQTSVIKPDLTTGASKHVESSRPVGFNSPLPIGGRLNHVGTSGEKSSPKENAAGFSSLPQPPADEGSRTGLQGAGIAHLLNACPTKLVSVDPSTQAAAASQSKVPSRNAGSESALPSSHQIAAPATRQLTIFYGGQAHVFDDVTPDKADAILLLARSNGRSWSTTYAHRPSASNNSIASETRELERQKEKTASCRTSMNKTGSNALPTDVQSLLQGLARAGVGGIQPSHQCSHQEPNSARPSSDHKTAENLAVDASKIGGSFIRIPGSASAYTNITEKEAGCQGQQWM</sequence>
<accession>A0ACC2AGX2</accession>
<dbReference type="Proteomes" id="UP001162992">
    <property type="component" value="Chromosome 21"/>
</dbReference>
<evidence type="ECO:0000313" key="1">
    <source>
        <dbReference type="EMBL" id="KAJ7516828.1"/>
    </source>
</evidence>